<reference evidence="29" key="2">
    <citation type="journal article" date="2013" name="G3 (Bethesda)">
        <title>Genomes of Ashbya fungi isolated from insects reveal four mating-type loci, numerous translocations, lack of transposons, and distinct gene duplications.</title>
        <authorList>
            <person name="Dietrich F.S."/>
            <person name="Voegeli S."/>
            <person name="Kuo S."/>
            <person name="Philippsen P."/>
        </authorList>
    </citation>
    <scope>GENOME REANNOTATION</scope>
    <source>
        <strain evidence="29">ATCC 10895 / CBS 109.51 / FGSC 9923 / NRRL Y-1056</strain>
    </source>
</reference>
<comment type="subcellular location">
    <subcellularLocation>
        <location evidence="3">Mitochondrion</location>
    </subcellularLocation>
    <subcellularLocation>
        <location evidence="2 22">Nucleus</location>
    </subcellularLocation>
</comment>
<dbReference type="Pfam" id="PF00136">
    <property type="entry name" value="DNA_pol_B"/>
    <property type="match status" value="1"/>
</dbReference>
<evidence type="ECO:0000256" key="15">
    <source>
        <dbReference type="ARBA" id="ARBA00023014"/>
    </source>
</evidence>
<dbReference type="GO" id="GO:0005739">
    <property type="term" value="C:mitochondrion"/>
    <property type="evidence" value="ECO:0007669"/>
    <property type="project" value="UniProtKB-SubCell"/>
</dbReference>
<keyword evidence="10" id="KW-0227">DNA damage</keyword>
<dbReference type="GO" id="GO:0000166">
    <property type="term" value="F:nucleotide binding"/>
    <property type="evidence" value="ECO:0007669"/>
    <property type="project" value="InterPro"/>
</dbReference>
<dbReference type="InterPro" id="IPR043502">
    <property type="entry name" value="DNA/RNA_pol_sf"/>
</dbReference>
<name>Q75F27_EREGS</name>
<dbReference type="InterPro" id="IPR023211">
    <property type="entry name" value="DNA_pol_palm_dom_sf"/>
</dbReference>
<evidence type="ECO:0000256" key="12">
    <source>
        <dbReference type="ARBA" id="ARBA00022833"/>
    </source>
</evidence>
<comment type="subunit">
    <text evidence="21">Forms DNA polymerase zeta with REV7.</text>
</comment>
<keyword evidence="6 22" id="KW-0808">Transferase</keyword>
<dbReference type="FunFam" id="1.10.132.60:FF:000007">
    <property type="entry name" value="DNA polymerase"/>
    <property type="match status" value="1"/>
</dbReference>
<comment type="cofactor">
    <cofactor evidence="1 22">
        <name>[4Fe-4S] cluster</name>
        <dbReference type="ChEBI" id="CHEBI:49883"/>
    </cofactor>
</comment>
<dbReference type="InterPro" id="IPR030559">
    <property type="entry name" value="PolZ_Rev3"/>
</dbReference>
<evidence type="ECO:0000256" key="22">
    <source>
        <dbReference type="RuleBase" id="RU000442"/>
    </source>
</evidence>
<dbReference type="InterPro" id="IPR056435">
    <property type="entry name" value="DPOD/Z_N"/>
</dbReference>
<dbReference type="OrthoDB" id="2414538at2759"/>
<evidence type="ECO:0000256" key="20">
    <source>
        <dbReference type="ARBA" id="ARBA00049244"/>
    </source>
</evidence>
<dbReference type="InterPro" id="IPR036397">
    <property type="entry name" value="RNaseH_sf"/>
</dbReference>
<feature type="domain" description="DNA-directed DNA polymerase family B exonuclease" evidence="25">
    <location>
        <begin position="613"/>
        <end position="803"/>
    </location>
</feature>
<dbReference type="KEGG" id="ago:AGOS_AAL099C"/>
<dbReference type="EMBL" id="AE016814">
    <property type="protein sequence ID" value="AAS50267.2"/>
    <property type="molecule type" value="Genomic_DNA"/>
</dbReference>
<evidence type="ECO:0000259" key="24">
    <source>
        <dbReference type="Pfam" id="PF00136"/>
    </source>
</evidence>
<feature type="domain" description="DNA polymerase delta/zeta catalytic subunit N-terminal" evidence="27">
    <location>
        <begin position="90"/>
        <end position="186"/>
    </location>
</feature>
<dbReference type="GO" id="GO:0042276">
    <property type="term" value="P:error-prone translesion synthesis"/>
    <property type="evidence" value="ECO:0000318"/>
    <property type="project" value="GO_Central"/>
</dbReference>
<evidence type="ECO:0000256" key="18">
    <source>
        <dbReference type="ARBA" id="ARBA00023204"/>
    </source>
</evidence>
<evidence type="ECO:0000256" key="1">
    <source>
        <dbReference type="ARBA" id="ARBA00001966"/>
    </source>
</evidence>
<evidence type="ECO:0000313" key="28">
    <source>
        <dbReference type="EMBL" id="AAS50267.2"/>
    </source>
</evidence>
<evidence type="ECO:0000256" key="2">
    <source>
        <dbReference type="ARBA" id="ARBA00004123"/>
    </source>
</evidence>
<dbReference type="Gene3D" id="3.30.342.10">
    <property type="entry name" value="DNA Polymerase, chain B, domain 1"/>
    <property type="match status" value="1"/>
</dbReference>
<dbReference type="FunFam" id="3.30.342.10:FF:000018">
    <property type="entry name" value="DNA polymerase"/>
    <property type="match status" value="1"/>
</dbReference>
<dbReference type="GO" id="GO:0005634">
    <property type="term" value="C:nucleus"/>
    <property type="evidence" value="ECO:0000318"/>
    <property type="project" value="GO_Central"/>
</dbReference>
<accession>Q75F27</accession>
<dbReference type="GO" id="GO:0070987">
    <property type="term" value="P:error-free translesion synthesis"/>
    <property type="evidence" value="ECO:0007669"/>
    <property type="project" value="EnsemblFungi"/>
</dbReference>
<evidence type="ECO:0000256" key="5">
    <source>
        <dbReference type="ARBA" id="ARBA00022485"/>
    </source>
</evidence>
<dbReference type="FunFam" id="1.10.287.690:FF:000002">
    <property type="entry name" value="DNA polymerase zeta"/>
    <property type="match status" value="1"/>
</dbReference>
<dbReference type="InterPro" id="IPR006134">
    <property type="entry name" value="DNA-dir_DNA_pol_B_multi_dom"/>
</dbReference>
<evidence type="ECO:0000256" key="7">
    <source>
        <dbReference type="ARBA" id="ARBA00022695"/>
    </source>
</evidence>
<evidence type="ECO:0000256" key="11">
    <source>
        <dbReference type="ARBA" id="ARBA00022771"/>
    </source>
</evidence>
<keyword evidence="16 22" id="KW-0238">DNA-binding</keyword>
<dbReference type="GO" id="GO:0003887">
    <property type="term" value="F:DNA-directed DNA polymerase activity"/>
    <property type="evidence" value="ECO:0000318"/>
    <property type="project" value="GO_Central"/>
</dbReference>
<dbReference type="SUPFAM" id="SSF53098">
    <property type="entry name" value="Ribonuclease H-like"/>
    <property type="match status" value="1"/>
</dbReference>
<dbReference type="GO" id="GO:0008270">
    <property type="term" value="F:zinc ion binding"/>
    <property type="evidence" value="ECO:0007669"/>
    <property type="project" value="UniProtKB-KW"/>
</dbReference>
<evidence type="ECO:0000256" key="8">
    <source>
        <dbReference type="ARBA" id="ARBA00022705"/>
    </source>
</evidence>
<dbReference type="Gene3D" id="1.10.132.60">
    <property type="entry name" value="DNA polymerase family B, C-terminal domain"/>
    <property type="match status" value="1"/>
</dbReference>
<dbReference type="SMART" id="SM00486">
    <property type="entry name" value="POLBc"/>
    <property type="match status" value="1"/>
</dbReference>
<dbReference type="EC" id="2.7.7.7" evidence="22"/>
<evidence type="ECO:0000259" key="27">
    <source>
        <dbReference type="Pfam" id="PF24055"/>
    </source>
</evidence>
<dbReference type="GO" id="GO:0006260">
    <property type="term" value="P:DNA replication"/>
    <property type="evidence" value="ECO:0007669"/>
    <property type="project" value="UniProtKB-KW"/>
</dbReference>
<dbReference type="Gene3D" id="3.90.1600.10">
    <property type="entry name" value="Palm domain of DNA polymerase"/>
    <property type="match status" value="1"/>
</dbReference>
<keyword evidence="18" id="KW-0234">DNA repair</keyword>
<gene>
    <name evidence="28" type="ORF">AGOS_AAL099C</name>
</gene>
<dbReference type="InterPro" id="IPR017964">
    <property type="entry name" value="DNA-dir_DNA_pol_B_CS"/>
</dbReference>
<keyword evidence="29" id="KW-1185">Reference proteome</keyword>
<dbReference type="PANTHER" id="PTHR45812:SF1">
    <property type="entry name" value="DNA POLYMERASE ZETA CATALYTIC SUBUNIT"/>
    <property type="match status" value="1"/>
</dbReference>
<dbReference type="OMA" id="GRNKMGF"/>
<keyword evidence="17" id="KW-0496">Mitochondrion</keyword>
<evidence type="ECO:0000256" key="17">
    <source>
        <dbReference type="ARBA" id="ARBA00023128"/>
    </source>
</evidence>
<keyword evidence="9 22" id="KW-0479">Metal-binding</keyword>
<keyword evidence="12 22" id="KW-0862">Zinc</keyword>
<dbReference type="Gene3D" id="3.30.420.10">
    <property type="entry name" value="Ribonuclease H-like superfamily/Ribonuclease H"/>
    <property type="match status" value="1"/>
</dbReference>
<dbReference type="GO" id="GO:0051539">
    <property type="term" value="F:4 iron, 4 sulfur cluster binding"/>
    <property type="evidence" value="ECO:0007669"/>
    <property type="project" value="UniProtKB-KW"/>
</dbReference>
<dbReference type="FunCoup" id="Q75F27">
    <property type="interactions" value="714"/>
</dbReference>
<evidence type="ECO:0000256" key="19">
    <source>
        <dbReference type="ARBA" id="ARBA00023242"/>
    </source>
</evidence>
<keyword evidence="5 22" id="KW-0004">4Fe-4S</keyword>
<evidence type="ECO:0000259" key="26">
    <source>
        <dbReference type="Pfam" id="PF14260"/>
    </source>
</evidence>
<feature type="compositionally biased region" description="Low complexity" evidence="23">
    <location>
        <begin position="602"/>
        <end position="614"/>
    </location>
</feature>
<protein>
    <recommendedName>
        <fullName evidence="22">DNA polymerase</fullName>
        <ecNumber evidence="22">2.7.7.7</ecNumber>
    </recommendedName>
</protein>
<dbReference type="FunFam" id="3.30.420.10:FF:000156">
    <property type="entry name" value="DNA polymerase"/>
    <property type="match status" value="1"/>
</dbReference>
<dbReference type="Gene3D" id="1.10.287.690">
    <property type="entry name" value="Helix hairpin bin"/>
    <property type="match status" value="1"/>
</dbReference>
<dbReference type="STRING" id="284811.Q75F27"/>
<feature type="domain" description="C4-type zinc-finger of DNA polymerase delta" evidence="26">
    <location>
        <begin position="1358"/>
        <end position="1439"/>
    </location>
</feature>
<dbReference type="Pfam" id="PF03104">
    <property type="entry name" value="DNA_pol_B_exo1"/>
    <property type="match status" value="1"/>
</dbReference>
<evidence type="ECO:0000256" key="13">
    <source>
        <dbReference type="ARBA" id="ARBA00022932"/>
    </source>
</evidence>
<dbReference type="InterPro" id="IPR012337">
    <property type="entry name" value="RNaseH-like_sf"/>
</dbReference>
<dbReference type="Pfam" id="PF24055">
    <property type="entry name" value="POL3_N"/>
    <property type="match status" value="1"/>
</dbReference>
<keyword evidence="14 22" id="KW-0408">Iron</keyword>
<organism evidence="28 29">
    <name type="scientific">Eremothecium gossypii (strain ATCC 10895 / CBS 109.51 / FGSC 9923 / NRRL Y-1056)</name>
    <name type="common">Yeast</name>
    <name type="synonym">Ashbya gossypii</name>
    <dbReference type="NCBI Taxonomy" id="284811"/>
    <lineage>
        <taxon>Eukaryota</taxon>
        <taxon>Fungi</taxon>
        <taxon>Dikarya</taxon>
        <taxon>Ascomycota</taxon>
        <taxon>Saccharomycotina</taxon>
        <taxon>Saccharomycetes</taxon>
        <taxon>Saccharomycetales</taxon>
        <taxon>Saccharomycetaceae</taxon>
        <taxon>Eremothecium</taxon>
    </lineage>
</organism>
<sequence length="1464" mass="166964">MVKLCSLLHQRKQAFYVMSQTSNHNLNSSEGNEDLIQIQWSDYDCYQWPPTSLDPKHSLSWPGKAFSTVPIIRFYGKLTSGHNILSHLHGALPYLFISCDAPPDELRYNSKATCHRLHVLLELALLNTSTKSHGSESAKQSDSTEDNIECLRYVANVSVVKGVPFYGFNVGWSVFYKISLLNPRFVTLLANKLRDGSILGRSVSVYEAHIPYLLQTSADFNLYGCAYLNLTDCYFRGPVLNNLHNIDEYHQSDAVHTFLKRFLRPDNTLPREFERFGTGLLEIDILPQFIANREELEYRYIHHDFIDALRAPANPNKKYLVSTNYVWKDVTWLRESKELGPYLPPDELQGVETRPPWDFEELERFHQLAKQQNCDGNPKNLSFATFIDNSWFYENIKTASETISELWPKPLNGKQKIVALPDDEDNEEPLISTIDSVDIERLLYSTPKLKRVKAQHGLLMRDDRVMNINPQSNKKHKSYTRESKLPVYRYKSPPISYADMSDALEANGEPAVDYQGPYYSNPVDLPKGKDNTTHKYNIESDHISCREWVSFGDEVEFYRRKLTGSPAKVNHWVYIPKPPKYYEVLKQPPDSPETSCIDGPTQSQQSAPSQQAPPNMSNEARESGPQLLHLSMEIHVDTRRNMLPNPRTDEIKMICWSIDGPQSVGTMELSTDGLLVSLNENDAIYKRIIEEACGKTRVAFFTSEYELITEFAKLVLIIDPDILSGYETNKSSWGYILARAELSHNIDFGLLISRLSRDDRSGLASEWNYSHSAGIKIAGRHMLNVWRKMRTEVNLAKYNIENVAYHLLHERLPKFTHETLSGFWRTKSDRTSIKIVINYCLERVRCNIRLLNLKQVISRTVEQARLIGIDFYSVLSRGSQYRVESVLARLAKAEHLMLISPGKGDLRHQRALECVPLILEPDPTFYTSPVLVLDFQSLYPSIIIAYNYCYTTILGRTREMTAGENKIGITTNILKPNILQLLGDNITIAPNGVTYVKQNIRKSILAKMLSDILDTRVLLKRTISDMHNGSKRLLSTLDNRQLALKLLANVTYGYASASYSGRMPCSDIADSIVHTGRETLRAAIQMIEKEDKWGARVVYGDTDSLFVHLPGKSREQAFKIGAAISDAVTAANPNPIKLKFEKVYHPCILLSKKRYVGHAYEHASQEVPRYDAKGIETVRRDGHPAQRKIIQRSLEILFRTKDLSQLKAYIVNQFWKIMTGSVPIGDFCFSKEVRLGFYKSEAAAPPAAQVARRMMENDSMAEPQYRERVSYVVAKSRPGTLLADRCIAPQDFLADPRLELDAEYYITKTLIPPLNRLLQTVGLDLFDWYREMPRPSSYKHVGSGASDTLHHVLKSNRCLCCKREATTKNGLQLCDSCRTSPSESSVALLLDRRTRESRFNRALRACRVCCFPLTKDLLAAPEIGPNQCQAHDCPVFYTRKKYEGLLSDPSWHSAHRALQLLDDW</sequence>
<dbReference type="InterPro" id="IPR006133">
    <property type="entry name" value="DNA-dir_DNA_pol_B_exonuc"/>
</dbReference>
<dbReference type="GeneID" id="4618518"/>
<evidence type="ECO:0000256" key="6">
    <source>
        <dbReference type="ARBA" id="ARBA00022679"/>
    </source>
</evidence>
<keyword evidence="8 22" id="KW-0235">DNA replication</keyword>
<dbReference type="InterPro" id="IPR025687">
    <property type="entry name" value="Znf-C4pol"/>
</dbReference>
<dbReference type="Pfam" id="PF14260">
    <property type="entry name" value="zf-C4pol"/>
    <property type="match status" value="1"/>
</dbReference>
<evidence type="ECO:0000256" key="10">
    <source>
        <dbReference type="ARBA" id="ARBA00022763"/>
    </source>
</evidence>
<evidence type="ECO:0000256" key="21">
    <source>
        <dbReference type="ARBA" id="ARBA00066055"/>
    </source>
</evidence>
<evidence type="ECO:0000256" key="23">
    <source>
        <dbReference type="SAM" id="MobiDB-lite"/>
    </source>
</evidence>
<dbReference type="RefSeq" id="NP_982443.2">
    <property type="nucleotide sequence ID" value="NM_207796.2"/>
</dbReference>
<reference evidence="28 29" key="1">
    <citation type="journal article" date="2004" name="Science">
        <title>The Ashbya gossypii genome as a tool for mapping the ancient Saccharomyces cerevisiae genome.</title>
        <authorList>
            <person name="Dietrich F.S."/>
            <person name="Voegeli S."/>
            <person name="Brachat S."/>
            <person name="Lerch A."/>
            <person name="Gates K."/>
            <person name="Steiner S."/>
            <person name="Mohr C."/>
            <person name="Pohlmann R."/>
            <person name="Luedi P."/>
            <person name="Choi S."/>
            <person name="Wing R.A."/>
            <person name="Flavier A."/>
            <person name="Gaffney T.D."/>
            <person name="Philippsen P."/>
        </authorList>
    </citation>
    <scope>NUCLEOTIDE SEQUENCE [LARGE SCALE GENOMIC DNA]</scope>
    <source>
        <strain evidence="29">ATCC 10895 / CBS 109.51 / FGSC 9923 / NRRL Y-1056</strain>
    </source>
</reference>
<dbReference type="CDD" id="cd05534">
    <property type="entry name" value="POLBc_zeta"/>
    <property type="match status" value="1"/>
</dbReference>
<feature type="domain" description="DNA-directed DNA polymerase family B multifunctional" evidence="24">
    <location>
        <begin position="870"/>
        <end position="1320"/>
    </location>
</feature>
<dbReference type="GO" id="GO:0000724">
    <property type="term" value="P:double-strand break repair via homologous recombination"/>
    <property type="evidence" value="ECO:0000318"/>
    <property type="project" value="GO_Central"/>
</dbReference>
<feature type="region of interest" description="Disordered" evidence="23">
    <location>
        <begin position="584"/>
        <end position="622"/>
    </location>
</feature>
<keyword evidence="7 22" id="KW-0548">Nucleotidyltransferase</keyword>
<evidence type="ECO:0000256" key="4">
    <source>
        <dbReference type="ARBA" id="ARBA00005755"/>
    </source>
</evidence>
<dbReference type="HOGENOM" id="CLU_000203_3_1_1"/>
<dbReference type="InParanoid" id="Q75F27"/>
<dbReference type="PRINTS" id="PR00106">
    <property type="entry name" value="DNAPOLB"/>
</dbReference>
<dbReference type="InterPro" id="IPR042087">
    <property type="entry name" value="DNA_pol_B_thumb"/>
</dbReference>
<evidence type="ECO:0000256" key="3">
    <source>
        <dbReference type="ARBA" id="ARBA00004173"/>
    </source>
</evidence>
<evidence type="ECO:0000259" key="25">
    <source>
        <dbReference type="Pfam" id="PF03104"/>
    </source>
</evidence>
<dbReference type="SUPFAM" id="SSF56672">
    <property type="entry name" value="DNA/RNA polymerases"/>
    <property type="match status" value="1"/>
</dbReference>
<comment type="similarity">
    <text evidence="4 22">Belongs to the DNA polymerase type-B family.</text>
</comment>
<dbReference type="GO" id="GO:0003677">
    <property type="term" value="F:DNA binding"/>
    <property type="evidence" value="ECO:0007669"/>
    <property type="project" value="UniProtKB-KW"/>
</dbReference>
<evidence type="ECO:0000256" key="14">
    <source>
        <dbReference type="ARBA" id="ARBA00023004"/>
    </source>
</evidence>
<comment type="catalytic activity">
    <reaction evidence="20 22">
        <text>DNA(n) + a 2'-deoxyribonucleoside 5'-triphosphate = DNA(n+1) + diphosphate</text>
        <dbReference type="Rhea" id="RHEA:22508"/>
        <dbReference type="Rhea" id="RHEA-COMP:17339"/>
        <dbReference type="Rhea" id="RHEA-COMP:17340"/>
        <dbReference type="ChEBI" id="CHEBI:33019"/>
        <dbReference type="ChEBI" id="CHEBI:61560"/>
        <dbReference type="ChEBI" id="CHEBI:173112"/>
        <dbReference type="EC" id="2.7.7.7"/>
    </reaction>
</comment>
<evidence type="ECO:0000256" key="9">
    <source>
        <dbReference type="ARBA" id="ARBA00022723"/>
    </source>
</evidence>
<keyword evidence="15 22" id="KW-0411">Iron-sulfur</keyword>
<dbReference type="eggNOG" id="KOG0968">
    <property type="taxonomic scope" value="Eukaryota"/>
</dbReference>
<evidence type="ECO:0000313" key="29">
    <source>
        <dbReference type="Proteomes" id="UP000000591"/>
    </source>
</evidence>
<dbReference type="PROSITE" id="PS00116">
    <property type="entry name" value="DNA_POLYMERASE_B"/>
    <property type="match status" value="1"/>
</dbReference>
<dbReference type="CDD" id="cd05778">
    <property type="entry name" value="DNA_polB_zeta_exo"/>
    <property type="match status" value="1"/>
</dbReference>
<dbReference type="PANTHER" id="PTHR45812">
    <property type="entry name" value="DNA POLYMERASE ZETA CATALYTIC SUBUNIT"/>
    <property type="match status" value="1"/>
</dbReference>
<keyword evidence="11 22" id="KW-0863">Zinc-finger</keyword>
<dbReference type="GO" id="GO:0016035">
    <property type="term" value="C:zeta DNA polymerase complex"/>
    <property type="evidence" value="ECO:0000318"/>
    <property type="project" value="GO_Central"/>
</dbReference>
<keyword evidence="13 22" id="KW-0239">DNA-directed DNA polymerase</keyword>
<evidence type="ECO:0000256" key="16">
    <source>
        <dbReference type="ARBA" id="ARBA00023125"/>
    </source>
</evidence>
<keyword evidence="19 22" id="KW-0539">Nucleus</keyword>
<proteinExistence type="inferred from homology"/>
<dbReference type="Proteomes" id="UP000000591">
    <property type="component" value="Chromosome I"/>
</dbReference>
<dbReference type="InterPro" id="IPR006172">
    <property type="entry name" value="DNA-dir_DNA_pol_B"/>
</dbReference>